<dbReference type="GO" id="GO:0035418">
    <property type="term" value="P:protein localization to synapse"/>
    <property type="evidence" value="ECO:0007669"/>
    <property type="project" value="TreeGrafter"/>
</dbReference>
<dbReference type="GO" id="GO:0030424">
    <property type="term" value="C:axon"/>
    <property type="evidence" value="ECO:0007669"/>
    <property type="project" value="TreeGrafter"/>
</dbReference>
<feature type="region of interest" description="Disordered" evidence="9">
    <location>
        <begin position="253"/>
        <end position="351"/>
    </location>
</feature>
<dbReference type="GO" id="GO:0098978">
    <property type="term" value="C:glutamatergic synapse"/>
    <property type="evidence" value="ECO:0007669"/>
    <property type="project" value="TreeGrafter"/>
</dbReference>
<feature type="compositionally biased region" description="Polar residues" evidence="9">
    <location>
        <begin position="118"/>
        <end position="129"/>
    </location>
</feature>
<dbReference type="GO" id="GO:1904071">
    <property type="term" value="P:presynaptic active zone assembly"/>
    <property type="evidence" value="ECO:0007669"/>
    <property type="project" value="TreeGrafter"/>
</dbReference>
<dbReference type="PANTHER" id="PTHR14113">
    <property type="entry name" value="PICCOLO/BASSOON"/>
    <property type="match status" value="1"/>
</dbReference>
<dbReference type="InterPro" id="IPR013083">
    <property type="entry name" value="Znf_RING/FYVE/PHD"/>
</dbReference>
<keyword evidence="2" id="KW-0479">Metal-binding</keyword>
<keyword evidence="12" id="KW-1185">Reference proteome</keyword>
<dbReference type="EMBL" id="JAHGAV010000019">
    <property type="protein sequence ID" value="KAG6938171.1"/>
    <property type="molecule type" value="Genomic_DNA"/>
</dbReference>
<evidence type="ECO:0000256" key="9">
    <source>
        <dbReference type="SAM" id="MobiDB-lite"/>
    </source>
</evidence>
<sequence>RSRARSRLAHAPWRGRRRWRRWADGGGGGAALREPVPSRRPVRRAAMGNEASLEGGGAEGGLPPGPVAGHPSPLGAAKPPSAPGAGGQLPARAAAPAPADSTPRRPAQSDLPVGERSASPSLKQSAQTHESTRELPSHGHASQQADGPRRTLQVDTRIQRSGRSPSVSPDRGSTPTSPYSVPQIAPLPSSTLCPICKTTELTSSPNQPNFNTCTQCHNKVCNQCGFNPNPHLTEVKEWLCLNCQMQRALGMDMTTAPRSKSQQQLHSPSLSPSHSPAKHPQPPSLGMTGQEKPPGTMQPGIRQGAGVLQSESPKPPQATAQREQHSQGQPKSTAPQEVVRSSPQHQAKPSS</sequence>
<feature type="compositionally biased region" description="Low complexity" evidence="9">
    <location>
        <begin position="67"/>
        <end position="79"/>
    </location>
</feature>
<dbReference type="AlphaFoldDB" id="A0A8T1TA77"/>
<feature type="non-terminal residue" evidence="11">
    <location>
        <position position="1"/>
    </location>
</feature>
<dbReference type="Pfam" id="PF05715">
    <property type="entry name" value="zf-piccolo"/>
    <property type="match status" value="1"/>
</dbReference>
<accession>A0A8T1TA77</accession>
<organism evidence="11 12">
    <name type="scientific">Chelydra serpentina</name>
    <name type="common">Snapping turtle</name>
    <name type="synonym">Testudo serpentina</name>
    <dbReference type="NCBI Taxonomy" id="8475"/>
    <lineage>
        <taxon>Eukaryota</taxon>
        <taxon>Metazoa</taxon>
        <taxon>Chordata</taxon>
        <taxon>Craniata</taxon>
        <taxon>Vertebrata</taxon>
        <taxon>Euteleostomi</taxon>
        <taxon>Archelosauria</taxon>
        <taxon>Testudinata</taxon>
        <taxon>Testudines</taxon>
        <taxon>Cryptodira</taxon>
        <taxon>Durocryptodira</taxon>
        <taxon>Americhelydia</taxon>
        <taxon>Chelydroidea</taxon>
        <taxon>Chelydridae</taxon>
        <taxon>Chelydra</taxon>
    </lineage>
</organism>
<protein>
    <submittedName>
        <fullName evidence="11">Bassoon presynaptic cytomatrix protein</fullName>
    </submittedName>
</protein>
<comment type="caution">
    <text evidence="11">The sequence shown here is derived from an EMBL/GenBank/DDBJ whole genome shotgun (WGS) entry which is preliminary data.</text>
</comment>
<proteinExistence type="predicted"/>
<dbReference type="GO" id="GO:0008270">
    <property type="term" value="F:zinc ion binding"/>
    <property type="evidence" value="ECO:0007669"/>
    <property type="project" value="UniProtKB-KW"/>
</dbReference>
<feature type="domain" description="Zinc finger piccolo-type" evidence="10">
    <location>
        <begin position="192"/>
        <end position="249"/>
    </location>
</feature>
<comment type="subcellular location">
    <subcellularLocation>
        <location evidence="8">Presynaptic active zone</location>
    </subcellularLocation>
</comment>
<evidence type="ECO:0000256" key="8">
    <source>
        <dbReference type="ARBA" id="ARBA00034101"/>
    </source>
</evidence>
<keyword evidence="3" id="KW-0677">Repeat</keyword>
<feature type="compositionally biased region" description="Low complexity" evidence="9">
    <location>
        <begin position="88"/>
        <end position="106"/>
    </location>
</feature>
<evidence type="ECO:0000256" key="7">
    <source>
        <dbReference type="ARBA" id="ARBA00023273"/>
    </source>
</evidence>
<feature type="compositionally biased region" description="Polar residues" evidence="9">
    <location>
        <begin position="318"/>
        <end position="351"/>
    </location>
</feature>
<keyword evidence="5" id="KW-0862">Zinc</keyword>
<feature type="compositionally biased region" description="Low complexity" evidence="9">
    <location>
        <begin position="261"/>
        <end position="275"/>
    </location>
</feature>
<reference evidence="11 12" key="1">
    <citation type="journal article" date="2020" name="G3 (Bethesda)">
        <title>Draft Genome of the Common Snapping Turtle, Chelydra serpentina, a Model for Phenotypic Plasticity in Reptiles.</title>
        <authorList>
            <person name="Das D."/>
            <person name="Singh S.K."/>
            <person name="Bierstedt J."/>
            <person name="Erickson A."/>
            <person name="Galli G.L.J."/>
            <person name="Crossley D.A. 2nd"/>
            <person name="Rhen T."/>
        </authorList>
    </citation>
    <scope>NUCLEOTIDE SEQUENCE [LARGE SCALE GENOMIC DNA]</scope>
    <source>
        <strain evidence="11">KW</strain>
    </source>
</reference>
<evidence type="ECO:0000256" key="2">
    <source>
        <dbReference type="ARBA" id="ARBA00022723"/>
    </source>
</evidence>
<evidence type="ECO:0000256" key="6">
    <source>
        <dbReference type="ARBA" id="ARBA00023018"/>
    </source>
</evidence>
<dbReference type="Gene3D" id="3.30.40.10">
    <property type="entry name" value="Zinc/RING finger domain, C3HC4 (zinc finger)"/>
    <property type="match status" value="1"/>
</dbReference>
<evidence type="ECO:0000313" key="12">
    <source>
        <dbReference type="Proteomes" id="UP000765507"/>
    </source>
</evidence>
<dbReference type="OrthoDB" id="10059918at2759"/>
<evidence type="ECO:0000256" key="4">
    <source>
        <dbReference type="ARBA" id="ARBA00022771"/>
    </source>
</evidence>
<keyword evidence="6" id="KW-0770">Synapse</keyword>
<evidence type="ECO:0000259" key="10">
    <source>
        <dbReference type="Pfam" id="PF05715"/>
    </source>
</evidence>
<feature type="compositionally biased region" description="Basic residues" evidence="9">
    <location>
        <begin position="1"/>
        <end position="20"/>
    </location>
</feature>
<dbReference type="InterPro" id="IPR052098">
    <property type="entry name" value="Presynaptic_Scaffold_Bsn/Pclo"/>
</dbReference>
<keyword evidence="1" id="KW-0597">Phosphoprotein</keyword>
<dbReference type="InterPro" id="IPR008899">
    <property type="entry name" value="Znf_piccolo"/>
</dbReference>
<keyword evidence="4" id="KW-0863">Zinc-finger</keyword>
<dbReference type="PANTHER" id="PTHR14113:SF1">
    <property type="entry name" value="PROTEIN BASSOON"/>
    <property type="match status" value="1"/>
</dbReference>
<feature type="non-terminal residue" evidence="11">
    <location>
        <position position="351"/>
    </location>
</feature>
<dbReference type="Proteomes" id="UP000765507">
    <property type="component" value="Unassembled WGS sequence"/>
</dbReference>
<dbReference type="FunFam" id="3.30.40.10:FF:000326">
    <property type="entry name" value="Bassoon presynaptic cytomatrix protein"/>
    <property type="match status" value="1"/>
</dbReference>
<dbReference type="GO" id="GO:0098982">
    <property type="term" value="C:GABA-ergic synapse"/>
    <property type="evidence" value="ECO:0007669"/>
    <property type="project" value="TreeGrafter"/>
</dbReference>
<keyword evidence="7" id="KW-0966">Cell projection</keyword>
<dbReference type="InterPro" id="IPR011011">
    <property type="entry name" value="Znf_FYVE_PHD"/>
</dbReference>
<evidence type="ECO:0000256" key="1">
    <source>
        <dbReference type="ARBA" id="ARBA00022553"/>
    </source>
</evidence>
<feature type="compositionally biased region" description="Polar residues" evidence="9">
    <location>
        <begin position="153"/>
        <end position="180"/>
    </location>
</feature>
<gene>
    <name evidence="11" type="ORF">G0U57_007074</name>
</gene>
<dbReference type="GO" id="GO:0098882">
    <property type="term" value="F:structural constituent of presynaptic active zone"/>
    <property type="evidence" value="ECO:0007669"/>
    <property type="project" value="TreeGrafter"/>
</dbReference>
<evidence type="ECO:0000256" key="3">
    <source>
        <dbReference type="ARBA" id="ARBA00022737"/>
    </source>
</evidence>
<dbReference type="SUPFAM" id="SSF57903">
    <property type="entry name" value="FYVE/PHD zinc finger"/>
    <property type="match status" value="1"/>
</dbReference>
<feature type="region of interest" description="Disordered" evidence="9">
    <location>
        <begin position="1"/>
        <end position="184"/>
    </location>
</feature>
<evidence type="ECO:0000313" key="11">
    <source>
        <dbReference type="EMBL" id="KAG6938171.1"/>
    </source>
</evidence>
<evidence type="ECO:0000256" key="5">
    <source>
        <dbReference type="ARBA" id="ARBA00022833"/>
    </source>
</evidence>
<dbReference type="GO" id="GO:0048788">
    <property type="term" value="C:cytoskeleton of presynaptic active zone"/>
    <property type="evidence" value="ECO:0007669"/>
    <property type="project" value="TreeGrafter"/>
</dbReference>
<name>A0A8T1TA77_CHESE</name>